<evidence type="ECO:0000313" key="3">
    <source>
        <dbReference type="Proteomes" id="UP000015106"/>
    </source>
</evidence>
<dbReference type="InterPro" id="IPR025314">
    <property type="entry name" value="DUF4219"/>
</dbReference>
<feature type="domain" description="DUF4219" evidence="1">
    <location>
        <begin position="21"/>
        <end position="46"/>
    </location>
</feature>
<reference evidence="3" key="1">
    <citation type="journal article" date="2013" name="Nature">
        <title>Draft genome of the wheat A-genome progenitor Triticum urartu.</title>
        <authorList>
            <person name="Ling H.Q."/>
            <person name="Zhao S."/>
            <person name="Liu D."/>
            <person name="Wang J."/>
            <person name="Sun H."/>
            <person name="Zhang C."/>
            <person name="Fan H."/>
            <person name="Li D."/>
            <person name="Dong L."/>
            <person name="Tao Y."/>
            <person name="Gao C."/>
            <person name="Wu H."/>
            <person name="Li Y."/>
            <person name="Cui Y."/>
            <person name="Guo X."/>
            <person name="Zheng S."/>
            <person name="Wang B."/>
            <person name="Yu K."/>
            <person name="Liang Q."/>
            <person name="Yang W."/>
            <person name="Lou X."/>
            <person name="Chen J."/>
            <person name="Feng M."/>
            <person name="Jian J."/>
            <person name="Zhang X."/>
            <person name="Luo G."/>
            <person name="Jiang Y."/>
            <person name="Liu J."/>
            <person name="Wang Z."/>
            <person name="Sha Y."/>
            <person name="Zhang B."/>
            <person name="Wu H."/>
            <person name="Tang D."/>
            <person name="Shen Q."/>
            <person name="Xue P."/>
            <person name="Zou S."/>
            <person name="Wang X."/>
            <person name="Liu X."/>
            <person name="Wang F."/>
            <person name="Yang Y."/>
            <person name="An X."/>
            <person name="Dong Z."/>
            <person name="Zhang K."/>
            <person name="Zhang X."/>
            <person name="Luo M.C."/>
            <person name="Dvorak J."/>
            <person name="Tong Y."/>
            <person name="Wang J."/>
            <person name="Yang H."/>
            <person name="Li Z."/>
            <person name="Wang D."/>
            <person name="Zhang A."/>
            <person name="Wang J."/>
        </authorList>
    </citation>
    <scope>NUCLEOTIDE SEQUENCE</scope>
    <source>
        <strain evidence="3">cv. G1812</strain>
    </source>
</reference>
<organism evidence="2 3">
    <name type="scientific">Triticum urartu</name>
    <name type="common">Red wild einkorn</name>
    <name type="synonym">Crithodium urartu</name>
    <dbReference type="NCBI Taxonomy" id="4572"/>
    <lineage>
        <taxon>Eukaryota</taxon>
        <taxon>Viridiplantae</taxon>
        <taxon>Streptophyta</taxon>
        <taxon>Embryophyta</taxon>
        <taxon>Tracheophyta</taxon>
        <taxon>Spermatophyta</taxon>
        <taxon>Magnoliopsida</taxon>
        <taxon>Liliopsida</taxon>
        <taxon>Poales</taxon>
        <taxon>Poaceae</taxon>
        <taxon>BOP clade</taxon>
        <taxon>Pooideae</taxon>
        <taxon>Triticodae</taxon>
        <taxon>Triticeae</taxon>
        <taxon>Triticinae</taxon>
        <taxon>Triticum</taxon>
    </lineage>
</organism>
<reference evidence="2" key="3">
    <citation type="submission" date="2022-06" db="UniProtKB">
        <authorList>
            <consortium name="EnsemblPlants"/>
        </authorList>
    </citation>
    <scope>IDENTIFICATION</scope>
</reference>
<name>A0A8R7TYX6_TRIUA</name>
<dbReference type="Gramene" id="TuG1812G0300004106.01.T01">
    <property type="protein sequence ID" value="TuG1812G0300004106.01.T01.cds416847"/>
    <property type="gene ID" value="TuG1812G0300004106.01"/>
</dbReference>
<protein>
    <recommendedName>
        <fullName evidence="1">DUF4219 domain-containing protein</fullName>
    </recommendedName>
</protein>
<dbReference type="AlphaFoldDB" id="A0A8R7TYX6"/>
<dbReference type="Pfam" id="PF13961">
    <property type="entry name" value="DUF4219"/>
    <property type="match status" value="1"/>
</dbReference>
<dbReference type="Proteomes" id="UP000015106">
    <property type="component" value="Chromosome 3"/>
</dbReference>
<accession>A0A8R7TYX6</accession>
<dbReference type="EnsemblPlants" id="TuG1812G0300004106.01.T01">
    <property type="protein sequence ID" value="TuG1812G0300004106.01.T01.cds416847"/>
    <property type="gene ID" value="TuG1812G0300004106.01"/>
</dbReference>
<evidence type="ECO:0000259" key="1">
    <source>
        <dbReference type="Pfam" id="PF13961"/>
    </source>
</evidence>
<proteinExistence type="predicted"/>
<sequence>MSIVLYAGGSGSTVAHAAPVLTGENYITWAIKVEADLDAAGLWEAVVPPEDAASAVIAKKDKPT</sequence>
<evidence type="ECO:0000313" key="2">
    <source>
        <dbReference type="EnsemblPlants" id="TuG1812G0300004106.01.T01.cds416847"/>
    </source>
</evidence>
<keyword evidence="3" id="KW-1185">Reference proteome</keyword>
<reference evidence="2" key="2">
    <citation type="submission" date="2018-03" db="EMBL/GenBank/DDBJ databases">
        <title>The Triticum urartu genome reveals the dynamic nature of wheat genome evolution.</title>
        <authorList>
            <person name="Ling H."/>
            <person name="Ma B."/>
            <person name="Shi X."/>
            <person name="Liu H."/>
            <person name="Dong L."/>
            <person name="Sun H."/>
            <person name="Cao Y."/>
            <person name="Gao Q."/>
            <person name="Zheng S."/>
            <person name="Li Y."/>
            <person name="Yu Y."/>
            <person name="Du H."/>
            <person name="Qi M."/>
            <person name="Li Y."/>
            <person name="Yu H."/>
            <person name="Cui Y."/>
            <person name="Wang N."/>
            <person name="Chen C."/>
            <person name="Wu H."/>
            <person name="Zhao Y."/>
            <person name="Zhang J."/>
            <person name="Li Y."/>
            <person name="Zhou W."/>
            <person name="Zhang B."/>
            <person name="Hu W."/>
            <person name="Eijk M."/>
            <person name="Tang J."/>
            <person name="Witsenboer H."/>
            <person name="Zhao S."/>
            <person name="Li Z."/>
            <person name="Zhang A."/>
            <person name="Wang D."/>
            <person name="Liang C."/>
        </authorList>
    </citation>
    <scope>NUCLEOTIDE SEQUENCE [LARGE SCALE GENOMIC DNA]</scope>
    <source>
        <strain evidence="2">cv. G1812</strain>
    </source>
</reference>